<feature type="transmembrane region" description="Helical" evidence="1">
    <location>
        <begin position="271"/>
        <end position="292"/>
    </location>
</feature>
<reference evidence="2 3" key="1">
    <citation type="submission" date="2019-09" db="EMBL/GenBank/DDBJ databases">
        <title>Draft genome sequencing of Hungatella hathewayi 123Y-2.</title>
        <authorList>
            <person name="Lv Q."/>
            <person name="Li S."/>
        </authorList>
    </citation>
    <scope>NUCLEOTIDE SEQUENCE [LARGE SCALE GENOMIC DNA]</scope>
    <source>
        <strain evidence="2 3">123Y-2</strain>
    </source>
</reference>
<keyword evidence="1" id="KW-1133">Transmembrane helix</keyword>
<dbReference type="EMBL" id="WNME01000005">
    <property type="protein sequence ID" value="MUB63510.1"/>
    <property type="molecule type" value="Genomic_DNA"/>
</dbReference>
<feature type="transmembrane region" description="Helical" evidence="1">
    <location>
        <begin position="117"/>
        <end position="141"/>
    </location>
</feature>
<organism evidence="2 3">
    <name type="scientific">Hungatella hathewayi</name>
    <dbReference type="NCBI Taxonomy" id="154046"/>
    <lineage>
        <taxon>Bacteria</taxon>
        <taxon>Bacillati</taxon>
        <taxon>Bacillota</taxon>
        <taxon>Clostridia</taxon>
        <taxon>Lachnospirales</taxon>
        <taxon>Lachnospiraceae</taxon>
        <taxon>Hungatella</taxon>
    </lineage>
</organism>
<dbReference type="InterPro" id="IPR036259">
    <property type="entry name" value="MFS_trans_sf"/>
</dbReference>
<feature type="transmembrane region" description="Helical" evidence="1">
    <location>
        <begin position="304"/>
        <end position="323"/>
    </location>
</feature>
<dbReference type="CDD" id="cd17332">
    <property type="entry name" value="MFS_MelB_like"/>
    <property type="match status" value="1"/>
</dbReference>
<dbReference type="PANTHER" id="PTHR11328">
    <property type="entry name" value="MAJOR FACILITATOR SUPERFAMILY DOMAIN-CONTAINING PROTEIN"/>
    <property type="match status" value="1"/>
</dbReference>
<proteinExistence type="predicted"/>
<accession>A0AAW9WDT8</accession>
<dbReference type="InterPro" id="IPR039672">
    <property type="entry name" value="MFS_2"/>
</dbReference>
<feature type="transmembrane region" description="Helical" evidence="1">
    <location>
        <begin position="383"/>
        <end position="402"/>
    </location>
</feature>
<dbReference type="SUPFAM" id="SSF103473">
    <property type="entry name" value="MFS general substrate transporter"/>
    <property type="match status" value="1"/>
</dbReference>
<keyword evidence="1" id="KW-0472">Membrane</keyword>
<dbReference type="GO" id="GO:0006814">
    <property type="term" value="P:sodium ion transport"/>
    <property type="evidence" value="ECO:0007669"/>
    <property type="project" value="InterPro"/>
</dbReference>
<evidence type="ECO:0000313" key="2">
    <source>
        <dbReference type="EMBL" id="MUB63510.1"/>
    </source>
</evidence>
<dbReference type="InterPro" id="IPR001927">
    <property type="entry name" value="Na/Gal_symport"/>
</dbReference>
<feature type="transmembrane region" description="Helical" evidence="1">
    <location>
        <begin position="329"/>
        <end position="354"/>
    </location>
</feature>
<feature type="transmembrane region" description="Helical" evidence="1">
    <location>
        <begin position="245"/>
        <end position="265"/>
    </location>
</feature>
<dbReference type="PANTHER" id="PTHR11328:SF24">
    <property type="entry name" value="MAJOR FACILITATOR SUPERFAMILY (MFS) PROFILE DOMAIN-CONTAINING PROTEIN"/>
    <property type="match status" value="1"/>
</dbReference>
<gene>
    <name evidence="2" type="ORF">GNE07_10600</name>
</gene>
<evidence type="ECO:0000313" key="3">
    <source>
        <dbReference type="Proteomes" id="UP000434223"/>
    </source>
</evidence>
<dbReference type="NCBIfam" id="TIGR00792">
    <property type="entry name" value="gph"/>
    <property type="match status" value="1"/>
</dbReference>
<feature type="transmembrane region" description="Helical" evidence="1">
    <location>
        <begin position="422"/>
        <end position="445"/>
    </location>
</feature>
<comment type="caution">
    <text evidence="2">The sequence shown here is derived from an EMBL/GenBank/DDBJ whole genome shotgun (WGS) entry which is preliminary data.</text>
</comment>
<feature type="transmembrane region" description="Helical" evidence="1">
    <location>
        <begin position="161"/>
        <end position="179"/>
    </location>
</feature>
<dbReference type="AlphaFoldDB" id="A0AAW9WDT8"/>
<dbReference type="Pfam" id="PF13347">
    <property type="entry name" value="MFS_2"/>
    <property type="match status" value="1"/>
</dbReference>
<sequence length="469" mass="51303">MVTEKTGADQEKLQKKDILAYGAGGFASTLPNQFRTQFGMNFMTDMAGLPIGLVGTCSMLMSIWDAVNDPLIGKIVDNTNTRRWGKYRPHMIFGAIGLAVTILLQFFVPPLSSRGLIIYYCAVMMLLSVFFTQFTVPWQALNSVLSHDAHERNLLLTSRQLSGAVATSAVGLFTIPVITHFKNASAGWFCSAAIVAALCVITAFLAANAAKKKDYYMSIATPPKLSWRRQSSVVFKNPAVLCNSLMLGMVNLGISINATISLYYIKYVVGSLSVLAVISAIQICVNLILVPFLPSLMRRFGKIAMLRISMLLQFISAVILLVLRENAVLWQVVIMSLFTTTGLTFSNICCFAMIPDCTDYTELHFGCAQAGFINASSTFVRKFCGSFSTLIVGSLLAFTGYAANIPVSAKSVHMILAIKTAIPILTLLAVLVLSCFYPITAGYAVKMRKVLKKKHSLENKRSIEQEANH</sequence>
<dbReference type="GO" id="GO:0015293">
    <property type="term" value="F:symporter activity"/>
    <property type="evidence" value="ECO:0007669"/>
    <property type="project" value="InterPro"/>
</dbReference>
<feature type="transmembrane region" description="Helical" evidence="1">
    <location>
        <begin position="91"/>
        <end position="111"/>
    </location>
</feature>
<keyword evidence="1" id="KW-0812">Transmembrane</keyword>
<name>A0AAW9WDT8_9FIRM</name>
<dbReference type="Gene3D" id="1.20.1250.20">
    <property type="entry name" value="MFS general substrate transporter like domains"/>
    <property type="match status" value="1"/>
</dbReference>
<dbReference type="RefSeq" id="WP_055651226.1">
    <property type="nucleotide sequence ID" value="NZ_CZAZ01000023.1"/>
</dbReference>
<protein>
    <submittedName>
        <fullName evidence="2">MFS transporter</fullName>
    </submittedName>
</protein>
<dbReference type="Proteomes" id="UP000434223">
    <property type="component" value="Unassembled WGS sequence"/>
</dbReference>
<dbReference type="GO" id="GO:0005886">
    <property type="term" value="C:plasma membrane"/>
    <property type="evidence" value="ECO:0007669"/>
    <property type="project" value="TreeGrafter"/>
</dbReference>
<dbReference type="GO" id="GO:0008643">
    <property type="term" value="P:carbohydrate transport"/>
    <property type="evidence" value="ECO:0007669"/>
    <property type="project" value="InterPro"/>
</dbReference>
<feature type="transmembrane region" description="Helical" evidence="1">
    <location>
        <begin position="185"/>
        <end position="207"/>
    </location>
</feature>
<evidence type="ECO:0000256" key="1">
    <source>
        <dbReference type="SAM" id="Phobius"/>
    </source>
</evidence>